<dbReference type="InterPro" id="IPR020550">
    <property type="entry name" value="Inositol_monophosphatase_CS"/>
</dbReference>
<dbReference type="RefSeq" id="WP_176445174.1">
    <property type="nucleotide sequence ID" value="NZ_FXYF01000007.1"/>
</dbReference>
<accession>A0A238KMN7</accession>
<reference evidence="5 6" key="1">
    <citation type="submission" date="2017-05" db="EMBL/GenBank/DDBJ databases">
        <authorList>
            <person name="Song R."/>
            <person name="Chenine A.L."/>
            <person name="Ruprecht R.M."/>
        </authorList>
    </citation>
    <scope>NUCLEOTIDE SEQUENCE [LARGE SCALE GENOMIC DNA]</scope>
    <source>
        <strain evidence="5 6">CECT 8898</strain>
    </source>
</reference>
<dbReference type="GO" id="GO:0007165">
    <property type="term" value="P:signal transduction"/>
    <property type="evidence" value="ECO:0007669"/>
    <property type="project" value="TreeGrafter"/>
</dbReference>
<dbReference type="PANTHER" id="PTHR20854:SF4">
    <property type="entry name" value="INOSITOL-1-MONOPHOSPHATASE-RELATED"/>
    <property type="match status" value="1"/>
</dbReference>
<evidence type="ECO:0000256" key="1">
    <source>
        <dbReference type="ARBA" id="ARBA00009759"/>
    </source>
</evidence>
<dbReference type="AlphaFoldDB" id="A0A238KMN7"/>
<name>A0A238KMN7_9RHOB</name>
<dbReference type="PROSITE" id="PS00630">
    <property type="entry name" value="IMP_2"/>
    <property type="match status" value="1"/>
</dbReference>
<feature type="binding site" evidence="4">
    <location>
        <position position="94"/>
    </location>
    <ligand>
        <name>Mg(2+)</name>
        <dbReference type="ChEBI" id="CHEBI:18420"/>
        <label>1</label>
        <note>catalytic</note>
    </ligand>
</feature>
<gene>
    <name evidence="5" type="primary">suhB_4</name>
    <name evidence="5" type="ORF">MAA8898_02969</name>
</gene>
<evidence type="ECO:0000256" key="3">
    <source>
        <dbReference type="ARBA" id="ARBA00022842"/>
    </source>
</evidence>
<comment type="cofactor">
    <cofactor evidence="4">
        <name>Mg(2+)</name>
        <dbReference type="ChEBI" id="CHEBI:18420"/>
    </cofactor>
</comment>
<dbReference type="SUPFAM" id="SSF56655">
    <property type="entry name" value="Carbohydrate phosphatase"/>
    <property type="match status" value="1"/>
</dbReference>
<sequence length="281" mass="29972">MLDDRTTDDLIEAVRDTARREIMTRFRRLSPDEIATKSGPHDLVTEADIAAERALERAIAQILPQAAVIGEERVSREPAALDRLAEAELCVILDPVDGTANFAAGLALFGMIVAVVARGETVLGLLYDPVVDDWILARRGEGAWLAGAGRAPARLSASGARQVAHSTGLVPLNSLPPGQRAPVMARFEGAGQVLDLRCSCHDYRLLATGEADFMVSSGLNPWDHAAGQLVVQEAGGWSAVGGDTPYSPLMRQGNMVAAATEQLGVEVSEAYFPGRRRQTHG</sequence>
<dbReference type="PANTHER" id="PTHR20854">
    <property type="entry name" value="INOSITOL MONOPHOSPHATASE"/>
    <property type="match status" value="1"/>
</dbReference>
<dbReference type="Gene3D" id="3.30.540.10">
    <property type="entry name" value="Fructose-1,6-Bisphosphatase, subunit A, domain 1"/>
    <property type="match status" value="1"/>
</dbReference>
<organism evidence="5 6">
    <name type="scientific">Maliponia aquimaris</name>
    <dbReference type="NCBI Taxonomy" id="1673631"/>
    <lineage>
        <taxon>Bacteria</taxon>
        <taxon>Pseudomonadati</taxon>
        <taxon>Pseudomonadota</taxon>
        <taxon>Alphaproteobacteria</taxon>
        <taxon>Rhodobacterales</taxon>
        <taxon>Paracoccaceae</taxon>
        <taxon>Maliponia</taxon>
    </lineage>
</organism>
<dbReference type="GO" id="GO:0008934">
    <property type="term" value="F:inositol monophosphate 1-phosphatase activity"/>
    <property type="evidence" value="ECO:0007669"/>
    <property type="project" value="TreeGrafter"/>
</dbReference>
<dbReference type="PRINTS" id="PR00377">
    <property type="entry name" value="IMPHPHTASES"/>
</dbReference>
<comment type="similarity">
    <text evidence="1">Belongs to the inositol monophosphatase superfamily.</text>
</comment>
<evidence type="ECO:0000256" key="2">
    <source>
        <dbReference type="ARBA" id="ARBA00022723"/>
    </source>
</evidence>
<feature type="binding site" evidence="4">
    <location>
        <position position="97"/>
    </location>
    <ligand>
        <name>Mg(2+)</name>
        <dbReference type="ChEBI" id="CHEBI:18420"/>
        <label>1</label>
        <note>catalytic</note>
    </ligand>
</feature>
<dbReference type="EC" id="3.1.3.25" evidence="5"/>
<dbReference type="EMBL" id="FXYF01000007">
    <property type="protein sequence ID" value="SMX44025.1"/>
    <property type="molecule type" value="Genomic_DNA"/>
</dbReference>
<dbReference type="GO" id="GO:0006020">
    <property type="term" value="P:inositol metabolic process"/>
    <property type="evidence" value="ECO:0007669"/>
    <property type="project" value="TreeGrafter"/>
</dbReference>
<keyword evidence="5" id="KW-0378">Hydrolase</keyword>
<dbReference type="Proteomes" id="UP000207598">
    <property type="component" value="Unassembled WGS sequence"/>
</dbReference>
<dbReference type="InterPro" id="IPR000760">
    <property type="entry name" value="Inositol_monophosphatase-like"/>
</dbReference>
<proteinExistence type="inferred from homology"/>
<keyword evidence="3 4" id="KW-0460">Magnesium</keyword>
<keyword evidence="2 4" id="KW-0479">Metal-binding</keyword>
<evidence type="ECO:0000313" key="5">
    <source>
        <dbReference type="EMBL" id="SMX44025.1"/>
    </source>
</evidence>
<evidence type="ECO:0000256" key="4">
    <source>
        <dbReference type="PIRSR" id="PIRSR600760-2"/>
    </source>
</evidence>
<evidence type="ECO:0000313" key="6">
    <source>
        <dbReference type="Proteomes" id="UP000207598"/>
    </source>
</evidence>
<dbReference type="GO" id="GO:0046872">
    <property type="term" value="F:metal ion binding"/>
    <property type="evidence" value="ECO:0007669"/>
    <property type="project" value="UniProtKB-KW"/>
</dbReference>
<dbReference type="GO" id="GO:0046854">
    <property type="term" value="P:phosphatidylinositol phosphate biosynthetic process"/>
    <property type="evidence" value="ECO:0007669"/>
    <property type="project" value="InterPro"/>
</dbReference>
<keyword evidence="6" id="KW-1185">Reference proteome</keyword>
<feature type="binding site" evidence="4">
    <location>
        <position position="71"/>
    </location>
    <ligand>
        <name>Mg(2+)</name>
        <dbReference type="ChEBI" id="CHEBI:18420"/>
        <label>1</label>
        <note>catalytic</note>
    </ligand>
</feature>
<protein>
    <submittedName>
        <fullName evidence="5">Inositol-1-monophosphatase</fullName>
        <ecNumber evidence="5">3.1.3.25</ecNumber>
    </submittedName>
</protein>
<feature type="binding site" evidence="4">
    <location>
        <position position="223"/>
    </location>
    <ligand>
        <name>Mg(2+)</name>
        <dbReference type="ChEBI" id="CHEBI:18420"/>
        <label>1</label>
        <note>catalytic</note>
    </ligand>
</feature>
<dbReference type="Pfam" id="PF00459">
    <property type="entry name" value="Inositol_P"/>
    <property type="match status" value="1"/>
</dbReference>
<dbReference type="Gene3D" id="3.40.190.80">
    <property type="match status" value="1"/>
</dbReference>